<gene>
    <name evidence="1" type="ORF">F964_04233</name>
</gene>
<dbReference type="Proteomes" id="UP000013148">
    <property type="component" value="Unassembled WGS sequence"/>
</dbReference>
<dbReference type="EMBL" id="APPJ01000014">
    <property type="protein sequence ID" value="ENV15507.1"/>
    <property type="molecule type" value="Genomic_DNA"/>
</dbReference>
<dbReference type="PATRIC" id="fig|1217656.3.peg.4174"/>
<evidence type="ECO:0000313" key="1">
    <source>
        <dbReference type="EMBL" id="ENV15507.1"/>
    </source>
</evidence>
<evidence type="ECO:0000313" key="2">
    <source>
        <dbReference type="Proteomes" id="UP000013148"/>
    </source>
</evidence>
<organism evidence="1 2">
    <name type="scientific">Acinetobacter guillouiae NIPH 991</name>
    <dbReference type="NCBI Taxonomy" id="1217656"/>
    <lineage>
        <taxon>Bacteria</taxon>
        <taxon>Pseudomonadati</taxon>
        <taxon>Pseudomonadota</taxon>
        <taxon>Gammaproteobacteria</taxon>
        <taxon>Moraxellales</taxon>
        <taxon>Moraxellaceae</taxon>
        <taxon>Acinetobacter</taxon>
    </lineage>
</organism>
<dbReference type="eggNOG" id="ENOG5033CUA">
    <property type="taxonomic scope" value="Bacteria"/>
</dbReference>
<dbReference type="RefSeq" id="WP_004823294.1">
    <property type="nucleotide sequence ID" value="NZ_KB849456.1"/>
</dbReference>
<dbReference type="AlphaFoldDB" id="N8WTT7"/>
<reference evidence="1 2" key="1">
    <citation type="submission" date="2013-02" db="EMBL/GenBank/DDBJ databases">
        <title>The Genome Sequence of Acinetobacter guillouiae NIPH 991.</title>
        <authorList>
            <consortium name="The Broad Institute Genome Sequencing Platform"/>
            <consortium name="The Broad Institute Genome Sequencing Center for Infectious Disease"/>
            <person name="Cerqueira G."/>
            <person name="Feldgarden M."/>
            <person name="Courvalin P."/>
            <person name="Perichon B."/>
            <person name="Grillot-Courvalin C."/>
            <person name="Clermont D."/>
            <person name="Rocha E."/>
            <person name="Yoon E.-J."/>
            <person name="Nemec A."/>
            <person name="Walker B."/>
            <person name="Young S.K."/>
            <person name="Zeng Q."/>
            <person name="Gargeya S."/>
            <person name="Fitzgerald M."/>
            <person name="Haas B."/>
            <person name="Abouelleil A."/>
            <person name="Alvarado L."/>
            <person name="Arachchi H.M."/>
            <person name="Berlin A.M."/>
            <person name="Chapman S.B."/>
            <person name="Dewar J."/>
            <person name="Goldberg J."/>
            <person name="Griggs A."/>
            <person name="Gujja S."/>
            <person name="Hansen M."/>
            <person name="Howarth C."/>
            <person name="Imamovic A."/>
            <person name="Larimer J."/>
            <person name="McCowan C."/>
            <person name="Murphy C."/>
            <person name="Neiman D."/>
            <person name="Pearson M."/>
            <person name="Priest M."/>
            <person name="Roberts A."/>
            <person name="Saif S."/>
            <person name="Shea T."/>
            <person name="Sisk P."/>
            <person name="Sykes S."/>
            <person name="Wortman J."/>
            <person name="Nusbaum C."/>
            <person name="Birren B."/>
        </authorList>
    </citation>
    <scope>NUCLEOTIDE SEQUENCE [LARGE SCALE GENOMIC DNA]</scope>
    <source>
        <strain evidence="1 2">NIPH 991</strain>
    </source>
</reference>
<name>N8WTT7_ACIGI</name>
<keyword evidence="2" id="KW-1185">Reference proteome</keyword>
<protein>
    <submittedName>
        <fullName evidence="1">Uncharacterized protein</fullName>
    </submittedName>
</protein>
<proteinExistence type="predicted"/>
<sequence length="207" mass="23472">MKVRDLVHASARAIGIIASGENMTDAELSDAVSSLNMLLGQWSTSRDYVFSTQDIEIDLSGNSLYQVEANLISDNAKLNDEEIKIYRDITQNKPKNCIEYTKVLNGYELLVPQKFTGKLTIQSLISPQFPLKALDDLTVPDEYFRAIKYALAIELAPEYQLPITPDVQQQYQQAMRIMHRAQSTPTPVKPDRVLMGISRGRYWGHYD</sequence>
<accession>N8WTT7</accession>
<dbReference type="HOGENOM" id="CLU_1329582_0_0_6"/>
<dbReference type="InterPro" id="IPR038258">
    <property type="entry name" value="Gp4_sf"/>
</dbReference>
<dbReference type="Gene3D" id="1.10.3230.20">
    <property type="entry name" value="P22 tail accessory factor (Gp4)"/>
    <property type="match status" value="2"/>
</dbReference>
<comment type="caution">
    <text evidence="1">The sequence shown here is derived from an EMBL/GenBank/DDBJ whole genome shotgun (WGS) entry which is preliminary data.</text>
</comment>